<name>Q1ARG9_RUBXD</name>
<dbReference type="KEGG" id="rxy:Rxyl_3102"/>
<dbReference type="RefSeq" id="WP_011566014.1">
    <property type="nucleotide sequence ID" value="NC_008148.1"/>
</dbReference>
<dbReference type="AlphaFoldDB" id="Q1ARG9"/>
<protein>
    <submittedName>
        <fullName evidence="2">Uncharacterized protein</fullName>
    </submittedName>
</protein>
<dbReference type="Proteomes" id="UP000006637">
    <property type="component" value="Chromosome"/>
</dbReference>
<evidence type="ECO:0000256" key="1">
    <source>
        <dbReference type="SAM" id="Coils"/>
    </source>
</evidence>
<evidence type="ECO:0000313" key="2">
    <source>
        <dbReference type="EMBL" id="ABG06009.1"/>
    </source>
</evidence>
<proteinExistence type="predicted"/>
<dbReference type="OrthoDB" id="9841247at2"/>
<feature type="coiled-coil region" evidence="1">
    <location>
        <begin position="26"/>
        <end position="87"/>
    </location>
</feature>
<evidence type="ECO:0000313" key="3">
    <source>
        <dbReference type="Proteomes" id="UP000006637"/>
    </source>
</evidence>
<dbReference type="EMBL" id="CP000386">
    <property type="protein sequence ID" value="ABG06009.1"/>
    <property type="molecule type" value="Genomic_DNA"/>
</dbReference>
<sequence>MPEDDFYTPTDADALRMENELLAFEVEFLRARYADRERAIAEVRREAEESVERKVRRRVRNATADLRRQLAETRKRLEEAREAATIDPGRKAHLERAEKDIVLLLNMISSGPAGPLLRLKPAFRELERRYL</sequence>
<keyword evidence="1" id="KW-0175">Coiled coil</keyword>
<reference evidence="2 3" key="1">
    <citation type="submission" date="2006-06" db="EMBL/GenBank/DDBJ databases">
        <title>Complete sequence of Rubrobacter xylanophilus DSM 9941.</title>
        <authorList>
            <consortium name="US DOE Joint Genome Institute"/>
            <person name="Copeland A."/>
            <person name="Lucas S."/>
            <person name="Lapidus A."/>
            <person name="Barry K."/>
            <person name="Detter J.C."/>
            <person name="Glavina del Rio T."/>
            <person name="Hammon N."/>
            <person name="Israni S."/>
            <person name="Dalin E."/>
            <person name="Tice H."/>
            <person name="Pitluck S."/>
            <person name="Munk A.C."/>
            <person name="Brettin T."/>
            <person name="Bruce D."/>
            <person name="Han C."/>
            <person name="Tapia R."/>
            <person name="Gilna P."/>
            <person name="Schmutz J."/>
            <person name="Larimer F."/>
            <person name="Land M."/>
            <person name="Hauser L."/>
            <person name="Kyrpides N."/>
            <person name="Lykidis A."/>
            <person name="da Costa M.S."/>
            <person name="Rainey F.A."/>
            <person name="Empadinhas N."/>
            <person name="Jolivet E."/>
            <person name="Battista J.R."/>
            <person name="Richardson P."/>
        </authorList>
    </citation>
    <scope>NUCLEOTIDE SEQUENCE [LARGE SCALE GENOMIC DNA]</scope>
    <source>
        <strain evidence="3">DSM 9941 / NBRC 16129 / PRD-1</strain>
    </source>
</reference>
<organism evidence="2 3">
    <name type="scientific">Rubrobacter xylanophilus (strain DSM 9941 / JCM 11954 / NBRC 16129 / PRD-1)</name>
    <dbReference type="NCBI Taxonomy" id="266117"/>
    <lineage>
        <taxon>Bacteria</taxon>
        <taxon>Bacillati</taxon>
        <taxon>Actinomycetota</taxon>
        <taxon>Rubrobacteria</taxon>
        <taxon>Rubrobacterales</taxon>
        <taxon>Rubrobacteraceae</taxon>
        <taxon>Rubrobacter</taxon>
    </lineage>
</organism>
<dbReference type="HOGENOM" id="CLU_1926037_0_0_11"/>
<gene>
    <name evidence="2" type="ordered locus">Rxyl_3102</name>
</gene>
<dbReference type="STRING" id="266117.Rxyl_3102"/>
<keyword evidence="3" id="KW-1185">Reference proteome</keyword>
<accession>Q1ARG9</accession>